<accession>A0A4Y8WP22</accession>
<evidence type="ECO:0000313" key="7">
    <source>
        <dbReference type="Proteomes" id="UP000297225"/>
    </source>
</evidence>
<evidence type="ECO:0000256" key="1">
    <source>
        <dbReference type="ARBA" id="ARBA00001947"/>
    </source>
</evidence>
<evidence type="ECO:0000256" key="2">
    <source>
        <dbReference type="ARBA" id="ARBA00022723"/>
    </source>
</evidence>
<comment type="caution">
    <text evidence="6">The sequence shown here is derived from an EMBL/GenBank/DDBJ whole genome shotgun (WGS) entry which is preliminary data.</text>
</comment>
<dbReference type="AlphaFoldDB" id="A0A4Y8WP22"/>
<dbReference type="PANTHER" id="PTHR35005">
    <property type="entry name" value="3-DEHYDRO-SCYLLO-INOSOSE HYDROLASE"/>
    <property type="match status" value="1"/>
</dbReference>
<reference evidence="6 7" key="1">
    <citation type="submission" date="2019-03" db="EMBL/GenBank/DDBJ databases">
        <title>Porphyromonas levii Isolated from the Uterus of Dairy Cows.</title>
        <authorList>
            <person name="Francis A.M."/>
        </authorList>
    </citation>
    <scope>NUCLEOTIDE SEQUENCE [LARGE SCALE GENOMIC DNA]</scope>
    <source>
        <strain evidence="6 7">AF5678</strain>
    </source>
</reference>
<dbReference type="Gene3D" id="3.40.50.10310">
    <property type="entry name" value="Creatininase"/>
    <property type="match status" value="1"/>
</dbReference>
<comment type="cofactor">
    <cofactor evidence="1">
        <name>Zn(2+)</name>
        <dbReference type="ChEBI" id="CHEBI:29105"/>
    </cofactor>
</comment>
<name>A0A4Y8WP22_9PORP</name>
<keyword evidence="3" id="KW-0378">Hydrolase</keyword>
<dbReference type="GO" id="GO:0009231">
    <property type="term" value="P:riboflavin biosynthetic process"/>
    <property type="evidence" value="ECO:0007669"/>
    <property type="project" value="TreeGrafter"/>
</dbReference>
<organism evidence="6 7">
    <name type="scientific">Porphyromonas levii</name>
    <dbReference type="NCBI Taxonomy" id="28114"/>
    <lineage>
        <taxon>Bacteria</taxon>
        <taxon>Pseudomonadati</taxon>
        <taxon>Bacteroidota</taxon>
        <taxon>Bacteroidia</taxon>
        <taxon>Bacteroidales</taxon>
        <taxon>Porphyromonadaceae</taxon>
        <taxon>Porphyromonas</taxon>
    </lineage>
</organism>
<dbReference type="GO" id="GO:0016811">
    <property type="term" value="F:hydrolase activity, acting on carbon-nitrogen (but not peptide) bonds, in linear amides"/>
    <property type="evidence" value="ECO:0007669"/>
    <property type="project" value="TreeGrafter"/>
</dbReference>
<dbReference type="InterPro" id="IPR024087">
    <property type="entry name" value="Creatininase-like_sf"/>
</dbReference>
<dbReference type="SUPFAM" id="SSF102215">
    <property type="entry name" value="Creatininase"/>
    <property type="match status" value="1"/>
</dbReference>
<dbReference type="Pfam" id="PF02633">
    <property type="entry name" value="Creatininase"/>
    <property type="match status" value="1"/>
</dbReference>
<dbReference type="PANTHER" id="PTHR35005:SF1">
    <property type="entry name" value="2-AMINO-5-FORMYLAMINO-6-RIBOSYLAMINOPYRIMIDIN-4(3H)-ONE 5'-MONOPHOSPHATE DEFORMYLASE"/>
    <property type="match status" value="1"/>
</dbReference>
<dbReference type="STRING" id="1122973.GCA_000379925_00859"/>
<proteinExistence type="inferred from homology"/>
<evidence type="ECO:0000256" key="4">
    <source>
        <dbReference type="ARBA" id="ARBA00022833"/>
    </source>
</evidence>
<protein>
    <submittedName>
        <fullName evidence="6">Creatininase family protein</fullName>
    </submittedName>
</protein>
<dbReference type="GO" id="GO:0046872">
    <property type="term" value="F:metal ion binding"/>
    <property type="evidence" value="ECO:0007669"/>
    <property type="project" value="UniProtKB-KW"/>
</dbReference>
<comment type="similarity">
    <text evidence="5">Belongs to the creatininase superfamily.</text>
</comment>
<dbReference type="InterPro" id="IPR003785">
    <property type="entry name" value="Creatininase/forma_Hydrolase"/>
</dbReference>
<keyword evidence="2" id="KW-0479">Metal-binding</keyword>
<evidence type="ECO:0000256" key="5">
    <source>
        <dbReference type="ARBA" id="ARBA00024029"/>
    </source>
</evidence>
<gene>
    <name evidence="6" type="ORF">E4P47_05095</name>
</gene>
<evidence type="ECO:0000313" key="6">
    <source>
        <dbReference type="EMBL" id="TFH95173.1"/>
    </source>
</evidence>
<dbReference type="RefSeq" id="WP_134849434.1">
    <property type="nucleotide sequence ID" value="NZ_CP197400.1"/>
</dbReference>
<keyword evidence="7" id="KW-1185">Reference proteome</keyword>
<dbReference type="OrthoDB" id="9801445at2"/>
<evidence type="ECO:0000256" key="3">
    <source>
        <dbReference type="ARBA" id="ARBA00022801"/>
    </source>
</evidence>
<sequence length="253" mass="28765">MIKDYDLITTNYGRVRKEEYHIAILPWGATEPHNYHLPYLTDCYLSQAIGLEAARLAWEKDVHTMVLPPVPFGAQNPGQRELPFCIHTRYETQAGILSDIVESLDEQGINILLILNGHGGNSFKNMIRDLAVDYPDFLILSAEWWKAAPEKEYFEMDGEHAHELETSVMMHYFPELVELERAGEGKQHGWAVEGLRKGIAWTPRNWLDVTEDTGIGDPRKATPEKGKAFAEACAREIAQLLVDLVEGDELYEE</sequence>
<dbReference type="Proteomes" id="UP000297225">
    <property type="component" value="Unassembled WGS sequence"/>
</dbReference>
<keyword evidence="4" id="KW-0862">Zinc</keyword>
<dbReference type="EMBL" id="SPNC01000062">
    <property type="protein sequence ID" value="TFH95173.1"/>
    <property type="molecule type" value="Genomic_DNA"/>
</dbReference>